<dbReference type="PRINTS" id="PR00069">
    <property type="entry name" value="ALDKETRDTASE"/>
</dbReference>
<protein>
    <submittedName>
        <fullName evidence="3">Aldo/keto reductase</fullName>
    </submittedName>
</protein>
<keyword evidence="1" id="KW-0732">Signal</keyword>
<dbReference type="InterPro" id="IPR006311">
    <property type="entry name" value="TAT_signal"/>
</dbReference>
<dbReference type="PROSITE" id="PS51318">
    <property type="entry name" value="TAT"/>
    <property type="match status" value="1"/>
</dbReference>
<proteinExistence type="predicted"/>
<dbReference type="OrthoDB" id="253560at2"/>
<organism evidence="3 4">
    <name type="scientific">Tautonia sociabilis</name>
    <dbReference type="NCBI Taxonomy" id="2080755"/>
    <lineage>
        <taxon>Bacteria</taxon>
        <taxon>Pseudomonadati</taxon>
        <taxon>Planctomycetota</taxon>
        <taxon>Planctomycetia</taxon>
        <taxon>Isosphaerales</taxon>
        <taxon>Isosphaeraceae</taxon>
        <taxon>Tautonia</taxon>
    </lineage>
</organism>
<dbReference type="CDD" id="cd19105">
    <property type="entry name" value="AKR_unchar"/>
    <property type="match status" value="1"/>
</dbReference>
<dbReference type="PANTHER" id="PTHR43312">
    <property type="entry name" value="D-THREO-ALDOSE 1-DEHYDROGENASE"/>
    <property type="match status" value="1"/>
</dbReference>
<name>A0A432MPD4_9BACT</name>
<comment type="caution">
    <text evidence="3">The sequence shown here is derived from an EMBL/GenBank/DDBJ whole genome shotgun (WGS) entry which is preliminary data.</text>
</comment>
<sequence>MELNLDRRSFLQAGAAAAIAASATGSAVAAAPSPQAADALPKRTLGKTGVELTILDAGTWRAPGLDRLLRLLYAQGVRVIDTAKSYGSEPAIGRWLQQMPEVRKEIFLVTKDHPREPRDLLRSVDERLADLKTDYLDLYFIHGLGGNEVDWPKSKEFKETAEALKKSGKVKFVGFSTHDATRAQQIRNAAEGGFVDAIMLQFTPWLEKDDPLNRALDACYEKGIGLISMKQVAGTFGGYVEGEDPLAEAKRRVPMLAEKGFSPYQGLLQAIWSDERITTTCVSMRNTDQIRENVAAALDFGKTGPLTLSQIHQLRDSCRSLGMTLCADCDGRCGRAAGTAAPLGDLTRYLTYHEHHGYKAEARRLYAELTDAQRDWRGADLDAARRACPNGLNFTKLLPKVDELLA</sequence>
<reference evidence="3 4" key="1">
    <citation type="submission" date="2018-12" db="EMBL/GenBank/DDBJ databases">
        <authorList>
            <person name="Toschakov S.V."/>
        </authorList>
    </citation>
    <scope>NUCLEOTIDE SEQUENCE [LARGE SCALE GENOMIC DNA]</scope>
    <source>
        <strain evidence="3 4">GM2012</strain>
    </source>
</reference>
<reference evidence="3 4" key="2">
    <citation type="submission" date="2019-01" db="EMBL/GenBank/DDBJ databases">
        <title>Tautonia sociabilis, a novel thermotolerant planctomycete of Isosphaeraceae family, isolated from a 4000 m deep subterranean habitat.</title>
        <authorList>
            <person name="Kovaleva O.L."/>
            <person name="Elcheninov A.G."/>
            <person name="Van Heerden E."/>
            <person name="Toshchakov S.V."/>
            <person name="Novikov A."/>
            <person name="Bonch-Osmolovskaya E.A."/>
            <person name="Kublanov I.V."/>
        </authorList>
    </citation>
    <scope>NUCLEOTIDE SEQUENCE [LARGE SCALE GENOMIC DNA]</scope>
    <source>
        <strain evidence="3 4">GM2012</strain>
    </source>
</reference>
<keyword evidence="4" id="KW-1185">Reference proteome</keyword>
<dbReference type="InterPro" id="IPR023210">
    <property type="entry name" value="NADP_OxRdtase_dom"/>
</dbReference>
<evidence type="ECO:0000256" key="1">
    <source>
        <dbReference type="SAM" id="SignalP"/>
    </source>
</evidence>
<dbReference type="GO" id="GO:0016491">
    <property type="term" value="F:oxidoreductase activity"/>
    <property type="evidence" value="ECO:0007669"/>
    <property type="project" value="InterPro"/>
</dbReference>
<gene>
    <name evidence="3" type="ORF">TsocGM_03100</name>
</gene>
<evidence type="ECO:0000313" key="4">
    <source>
        <dbReference type="Proteomes" id="UP000280296"/>
    </source>
</evidence>
<dbReference type="SUPFAM" id="SSF51430">
    <property type="entry name" value="NAD(P)-linked oxidoreductase"/>
    <property type="match status" value="1"/>
</dbReference>
<dbReference type="Proteomes" id="UP000280296">
    <property type="component" value="Unassembled WGS sequence"/>
</dbReference>
<dbReference type="Gene3D" id="3.20.20.100">
    <property type="entry name" value="NADP-dependent oxidoreductase domain"/>
    <property type="match status" value="1"/>
</dbReference>
<evidence type="ECO:0000259" key="2">
    <source>
        <dbReference type="Pfam" id="PF00248"/>
    </source>
</evidence>
<dbReference type="RefSeq" id="WP_126723854.1">
    <property type="nucleotide sequence ID" value="NZ_RYZH01000004.1"/>
</dbReference>
<feature type="chain" id="PRO_5019465259" evidence="1">
    <location>
        <begin position="30"/>
        <end position="406"/>
    </location>
</feature>
<accession>A0A432MPD4</accession>
<evidence type="ECO:0000313" key="3">
    <source>
        <dbReference type="EMBL" id="RUL89119.1"/>
    </source>
</evidence>
<feature type="signal peptide" evidence="1">
    <location>
        <begin position="1"/>
        <end position="29"/>
    </location>
</feature>
<dbReference type="AlphaFoldDB" id="A0A432MPD4"/>
<dbReference type="InterPro" id="IPR020471">
    <property type="entry name" value="AKR"/>
</dbReference>
<dbReference type="InterPro" id="IPR053135">
    <property type="entry name" value="AKR2_Oxidoreductase"/>
</dbReference>
<dbReference type="PANTHER" id="PTHR43312:SF1">
    <property type="entry name" value="NADP-DEPENDENT OXIDOREDUCTASE DOMAIN-CONTAINING PROTEIN"/>
    <property type="match status" value="1"/>
</dbReference>
<dbReference type="Pfam" id="PF00248">
    <property type="entry name" value="Aldo_ket_red"/>
    <property type="match status" value="1"/>
</dbReference>
<feature type="domain" description="NADP-dependent oxidoreductase" evidence="2">
    <location>
        <begin position="67"/>
        <end position="297"/>
    </location>
</feature>
<dbReference type="InterPro" id="IPR036812">
    <property type="entry name" value="NAD(P)_OxRdtase_dom_sf"/>
</dbReference>
<dbReference type="EMBL" id="RYZH01000004">
    <property type="protein sequence ID" value="RUL89119.1"/>
    <property type="molecule type" value="Genomic_DNA"/>
</dbReference>